<dbReference type="InterPro" id="IPR015914">
    <property type="entry name" value="PAPs_N"/>
</dbReference>
<keyword evidence="3" id="KW-1133">Transmembrane helix</keyword>
<dbReference type="Pfam" id="PF16403">
    <property type="entry name" value="Bact_surface_Ig-like"/>
    <property type="match status" value="1"/>
</dbReference>
<keyword evidence="3" id="KW-0812">Transmembrane</keyword>
<dbReference type="Proteomes" id="UP001501461">
    <property type="component" value="Unassembled WGS sequence"/>
</dbReference>
<evidence type="ECO:0008006" key="12">
    <source>
        <dbReference type="Google" id="ProtNLM"/>
    </source>
</evidence>
<gene>
    <name evidence="10" type="ORF">GCM10009720_04570</name>
</gene>
<dbReference type="EMBL" id="BAAAMN010000008">
    <property type="protein sequence ID" value="GAA2027898.1"/>
    <property type="molecule type" value="Genomic_DNA"/>
</dbReference>
<reference evidence="10 11" key="1">
    <citation type="journal article" date="2019" name="Int. J. Syst. Evol. Microbiol.">
        <title>The Global Catalogue of Microorganisms (GCM) 10K type strain sequencing project: providing services to taxonomists for standard genome sequencing and annotation.</title>
        <authorList>
            <consortium name="The Broad Institute Genomics Platform"/>
            <consortium name="The Broad Institute Genome Sequencing Center for Infectious Disease"/>
            <person name="Wu L."/>
            <person name="Ma J."/>
        </authorList>
    </citation>
    <scope>NUCLEOTIDE SEQUENCE [LARGE SCALE GENOMIC DNA]</scope>
    <source>
        <strain evidence="10 11">JCM 13595</strain>
    </source>
</reference>
<dbReference type="InterPro" id="IPR029052">
    <property type="entry name" value="Metallo-depent_PP-like"/>
</dbReference>
<dbReference type="InterPro" id="IPR041371">
    <property type="entry name" value="GH92_N"/>
</dbReference>
<dbReference type="NCBIfam" id="TIGR01180">
    <property type="entry name" value="aman2_put"/>
    <property type="match status" value="1"/>
</dbReference>
<dbReference type="Gene3D" id="2.60.120.260">
    <property type="entry name" value="Galactose-binding domain-like"/>
    <property type="match status" value="1"/>
</dbReference>
<dbReference type="InterPro" id="IPR004843">
    <property type="entry name" value="Calcineurin-like_PHP"/>
</dbReference>
<evidence type="ECO:0000256" key="3">
    <source>
        <dbReference type="SAM" id="Phobius"/>
    </source>
</evidence>
<feature type="domain" description="Calcineurin-like phosphoesterase" evidence="5">
    <location>
        <begin position="1290"/>
        <end position="1487"/>
    </location>
</feature>
<keyword evidence="3" id="KW-0472">Membrane</keyword>
<dbReference type="PANTHER" id="PTHR12143">
    <property type="entry name" value="PEPTIDE N-GLYCANASE PNGASE -RELATED"/>
    <property type="match status" value="1"/>
</dbReference>
<feature type="compositionally biased region" description="Acidic residues" evidence="2">
    <location>
        <begin position="1749"/>
        <end position="1791"/>
    </location>
</feature>
<feature type="compositionally biased region" description="Low complexity" evidence="2">
    <location>
        <begin position="1792"/>
        <end position="1801"/>
    </location>
</feature>
<evidence type="ECO:0000256" key="2">
    <source>
        <dbReference type="SAM" id="MobiDB-lite"/>
    </source>
</evidence>
<evidence type="ECO:0000256" key="1">
    <source>
        <dbReference type="ARBA" id="ARBA00022729"/>
    </source>
</evidence>
<dbReference type="Gene3D" id="1.20.1050.60">
    <property type="entry name" value="alpha-1,2-mannosidase"/>
    <property type="match status" value="1"/>
</dbReference>
<organism evidence="10 11">
    <name type="scientific">Yaniella flava</name>
    <dbReference type="NCBI Taxonomy" id="287930"/>
    <lineage>
        <taxon>Bacteria</taxon>
        <taxon>Bacillati</taxon>
        <taxon>Actinomycetota</taxon>
        <taxon>Actinomycetes</taxon>
        <taxon>Micrococcales</taxon>
        <taxon>Micrococcaceae</taxon>
        <taxon>Yaniella</taxon>
    </lineage>
</organism>
<dbReference type="Pfam" id="PF00149">
    <property type="entry name" value="Metallophos"/>
    <property type="match status" value="1"/>
</dbReference>
<evidence type="ECO:0000256" key="4">
    <source>
        <dbReference type="SAM" id="SignalP"/>
    </source>
</evidence>
<sequence>MAATIVAAVAAAGLVSAPVSHAEPSSDITAFDAVDQFIGTGFDHDNGGRGNDHYGNTYPGATVPFGMVQSSPTTYKTEDGEQFGGYEYSADQLRGFGMTRLSGTGCRSNYGGFDFPVMPYTGEMGESDVLPTNPAESISEYFLDFKHEDEAAEPGYYSVGLEDGVDVELTSTTRTSVSRYAFDDNATLMFDAAGSNNDVSYADIAFDPETGELSGSVTANIVCNGGDPYTAYFSATFDQQVEAYGTWDAVGMETGDTVASTESAHGSGMWLTFEDGADVTSKTGLSYVSVEGARNNASSETQDVDFDEIRAQARGTWEEALGTVDAQGGTEDERVKLYTALYHALLHPNTFQDADGRYRGFDDEVHQIEDGRDFYVNFSGWDMYRGQAQLLAMLFPERGSDINQSIVAMVEQSGQWTSWPTYNRVQTKMSGDSLQTIVASIDDFGSTDYNREAALESMVQSQSLPATDSARSDAAIYGVLGWVPADRNNAATSRTLEYATNDFSIAQLAQRLGDEEAYDLFSQRGQNWKNVFNFAREHIDGRDKNGFINAPLNTQGNQFEQSTGKQYGFNVTQNMDALIEARGGVETATEELDAVLEDLDGGAFSETAYLANQPSFILPWVYNWLQDPAKTTDTLYRATTELFDTTPSGLYGNDDLGSLSAWYVWANIGMMPAIWGTADMVVSAPMFESITISSQGSDRTVEINAPGAGSTTKYATGLSVNGTSQTASWLPASFMQNGGGTLDFTMDTEPGSWGTGEDDVPPSYDHGENVRNSVGTTNDGAVNMGGLDGGGTGLSRQDLEAAGVTGGAEISMGETGVTFTWPDTAPGEADHWIPNGQVLDFEDTPASGISFMGLATNGPSRGTAEVTYTDGTTQDVDVRFSDWVPGSIEPGNVRLIELTQRNTLDGGSDSAAPVVFGTSVVPLDEDKTVSSVTLPTEVSQGIMHIFDVALRPVATQDEDPENPEDPATQLPTRPTPQAPTEPTIPEAPDLEGTELITEETQWRYSDTGDDPAEGLDSKTAWTAEDFDDSEWSTGSDSFGAKRGEIADLGGGYTPATLVDQYKEDTTDNKEAFFFRTTVELDDELLERVESLSGRLAYDDAARVYVNGEQVAGFRDGRIDAAETNMVYAGDNESNPSVDTFSVDAEVLRSGTNTIAVQVHNTNAGSSDIFMKLEELSVVASDAPAAVSDVVLTVGADQTERNLTFYTDREVPAQVQIAPTSARTSEDFPEAEASIVEAETNQAPDQRFSNKATLEGLAEDTSYLYRVGNDEMGWSRSYELWTGTYDETFSFVFLSDAQIGASGNWETDGERWDTALGTIADLEPDTSLIVSGGDQVESHTSEDEYAAFLEPELLKQLPWAVVPGNHDNQSQAYDAHFNIPNRSTEHGYEDVEGRAGGNYWYIYNDVLYLNLNSNARSPGEEDHIEFVREVVEEHGDDVNWTVATWHHSIYSAAFHSVETDVIERREALAPVMSELGVDLVLSGHDHIYTRSYLMDGTEPAGDLEAQQESGVTLTPEDGEVLYLTANSASGSKFYGIDDNSPDAAVKDQSNQPQYTDIDVSPEALTLSTYQTFDRTMIDQVTITQDATAPELEGVHEEVEVAQGQPFEPLEGITATDASGGDLTSAITVDGSVDTATPGTYELVYTVKDASELETTATTQVTVTAVPPTLGGVPAERTEIAGVEFDPLEGVTATDANGQDITDSITVEEGASLLRMALPEAGTYVLVYSVTDDYGSTATARSTVTVTSPEEPGEGEEPGDGETPGEGEEPGDGETPGESDEPGDGETPTEEPTEPTQTPTDTGSGDPTENATDEPGATSHTESSGPNDGEASDDNGSSGDQNDLANTGANMWLPWILGMVLIALGAVLVIRHQRVSKH</sequence>
<dbReference type="PANTHER" id="PTHR12143:SF39">
    <property type="entry name" value="SECRETED PROTEIN"/>
    <property type="match status" value="1"/>
</dbReference>
<dbReference type="Gene3D" id="1.20.1610.10">
    <property type="entry name" value="alpha-1,2-mannosidases domains"/>
    <property type="match status" value="1"/>
</dbReference>
<feature type="chain" id="PRO_5045825262" description="Alpha-1,2-mannosidase" evidence="4">
    <location>
        <begin position="23"/>
        <end position="1876"/>
    </location>
</feature>
<dbReference type="Pfam" id="PF07971">
    <property type="entry name" value="Glyco_hydro_92"/>
    <property type="match status" value="1"/>
</dbReference>
<name>A0ABN2UA01_9MICC</name>
<dbReference type="SUPFAM" id="SSF56300">
    <property type="entry name" value="Metallo-dependent phosphatases"/>
    <property type="match status" value="1"/>
</dbReference>
<feature type="domain" description="Glycosyl hydrolase family 92" evidence="6">
    <location>
        <begin position="292"/>
        <end position="747"/>
    </location>
</feature>
<dbReference type="InterPro" id="IPR008963">
    <property type="entry name" value="Purple_acid_Pase-like_N"/>
</dbReference>
<protein>
    <recommendedName>
        <fullName evidence="12">Alpha-1,2-mannosidase</fullName>
    </recommendedName>
</protein>
<feature type="region of interest" description="Disordered" evidence="2">
    <location>
        <begin position="955"/>
        <end position="992"/>
    </location>
</feature>
<keyword evidence="1 4" id="KW-0732">Signal</keyword>
<evidence type="ECO:0000313" key="11">
    <source>
        <dbReference type="Proteomes" id="UP001501461"/>
    </source>
</evidence>
<feature type="region of interest" description="Disordered" evidence="2">
    <location>
        <begin position="1737"/>
        <end position="1841"/>
    </location>
</feature>
<evidence type="ECO:0000259" key="5">
    <source>
        <dbReference type="Pfam" id="PF00149"/>
    </source>
</evidence>
<dbReference type="InterPro" id="IPR050883">
    <property type="entry name" value="PNGase"/>
</dbReference>
<evidence type="ECO:0000259" key="7">
    <source>
        <dbReference type="Pfam" id="PF16403"/>
    </source>
</evidence>
<feature type="domain" description="Purple acid phosphatase N-terminal" evidence="8">
    <location>
        <begin position="1188"/>
        <end position="1278"/>
    </location>
</feature>
<feature type="domain" description="Glycosyl hydrolase family 92 N-terminal" evidence="9">
    <location>
        <begin position="34"/>
        <end position="286"/>
    </location>
</feature>
<dbReference type="Pfam" id="PF17678">
    <property type="entry name" value="Glyco_hydro_92N"/>
    <property type="match status" value="1"/>
</dbReference>
<dbReference type="Gene3D" id="2.60.40.10">
    <property type="entry name" value="Immunoglobulins"/>
    <property type="match status" value="2"/>
</dbReference>
<evidence type="ECO:0000259" key="6">
    <source>
        <dbReference type="Pfam" id="PF07971"/>
    </source>
</evidence>
<accession>A0ABN2UA01</accession>
<dbReference type="Gene3D" id="3.60.21.10">
    <property type="match status" value="1"/>
</dbReference>
<evidence type="ECO:0000259" key="9">
    <source>
        <dbReference type="Pfam" id="PF17678"/>
    </source>
</evidence>
<dbReference type="InterPro" id="IPR005887">
    <property type="entry name" value="GH92_a_mannosidase_put"/>
</dbReference>
<evidence type="ECO:0000313" key="10">
    <source>
        <dbReference type="EMBL" id="GAA2027898.1"/>
    </source>
</evidence>
<dbReference type="Gene3D" id="2.60.40.380">
    <property type="entry name" value="Purple acid phosphatase-like, N-terminal"/>
    <property type="match status" value="1"/>
</dbReference>
<feature type="domain" description="Pesticidal crystal protein Cry22Aa Ig-like" evidence="7">
    <location>
        <begin position="1594"/>
        <end position="1661"/>
    </location>
</feature>
<dbReference type="SUPFAM" id="SSF48208">
    <property type="entry name" value="Six-hairpin glycosidases"/>
    <property type="match status" value="1"/>
</dbReference>
<proteinExistence type="predicted"/>
<dbReference type="InterPro" id="IPR008928">
    <property type="entry name" value="6-hairpin_glycosidase_sf"/>
</dbReference>
<dbReference type="InterPro" id="IPR012939">
    <property type="entry name" value="Glyco_hydro_92"/>
</dbReference>
<dbReference type="InterPro" id="IPR013783">
    <property type="entry name" value="Ig-like_fold"/>
</dbReference>
<feature type="transmembrane region" description="Helical" evidence="3">
    <location>
        <begin position="1850"/>
        <end position="1868"/>
    </location>
</feature>
<dbReference type="Pfam" id="PF16656">
    <property type="entry name" value="Pur_ac_phosph_N"/>
    <property type="match status" value="1"/>
</dbReference>
<keyword evidence="11" id="KW-1185">Reference proteome</keyword>
<evidence type="ECO:0000259" key="8">
    <source>
        <dbReference type="Pfam" id="PF16656"/>
    </source>
</evidence>
<feature type="compositionally biased region" description="Low complexity" evidence="2">
    <location>
        <begin position="1737"/>
        <end position="1748"/>
    </location>
</feature>
<comment type="caution">
    <text evidence="10">The sequence shown here is derived from an EMBL/GenBank/DDBJ whole genome shotgun (WGS) entry which is preliminary data.</text>
</comment>
<feature type="signal peptide" evidence="4">
    <location>
        <begin position="1"/>
        <end position="22"/>
    </location>
</feature>
<dbReference type="Gene3D" id="2.70.98.10">
    <property type="match status" value="1"/>
</dbReference>
<dbReference type="SUPFAM" id="SSF49363">
    <property type="entry name" value="Purple acid phosphatase, N-terminal domain"/>
    <property type="match status" value="1"/>
</dbReference>
<dbReference type="Gene3D" id="3.30.2080.10">
    <property type="entry name" value="GH92 mannosidase domain"/>
    <property type="match status" value="1"/>
</dbReference>
<dbReference type="InterPro" id="IPR032179">
    <property type="entry name" value="Cry22Aa_Ig-like"/>
</dbReference>
<feature type="compositionally biased region" description="Low complexity" evidence="2">
    <location>
        <begin position="1832"/>
        <end position="1841"/>
    </location>
</feature>
<dbReference type="InterPro" id="IPR014718">
    <property type="entry name" value="GH-type_carb-bd"/>
</dbReference>